<organism evidence="1 2">
    <name type="scientific">Pararoseomonas baculiformis</name>
    <dbReference type="NCBI Taxonomy" id="2820812"/>
    <lineage>
        <taxon>Bacteria</taxon>
        <taxon>Pseudomonadati</taxon>
        <taxon>Pseudomonadota</taxon>
        <taxon>Alphaproteobacteria</taxon>
        <taxon>Acetobacterales</taxon>
        <taxon>Acetobacteraceae</taxon>
        <taxon>Pararoseomonas</taxon>
    </lineage>
</organism>
<proteinExistence type="predicted"/>
<reference evidence="1 2" key="1">
    <citation type="submission" date="2021-03" db="EMBL/GenBank/DDBJ databases">
        <authorList>
            <person name="So Y."/>
        </authorList>
    </citation>
    <scope>NUCLEOTIDE SEQUENCE [LARGE SCALE GENOMIC DNA]</scope>
    <source>
        <strain evidence="1 2">SSH11</strain>
    </source>
</reference>
<sequence length="125" mass="13789">MVVLDEAPDGVVTLRFGPPDAPDDEVDYFRALDRIAQWPVPFALITVFAARGKLSPEADRNQALWFKATRARLNETCRALAIVRPGDPARSAQVFGKLWSFPVAVFEDEAEAQAFLAPHVPGRQA</sequence>
<evidence type="ECO:0008006" key="3">
    <source>
        <dbReference type="Google" id="ProtNLM"/>
    </source>
</evidence>
<accession>A0ABS4AHH5</accession>
<evidence type="ECO:0000313" key="2">
    <source>
        <dbReference type="Proteomes" id="UP000681594"/>
    </source>
</evidence>
<keyword evidence="2" id="KW-1185">Reference proteome</keyword>
<comment type="caution">
    <text evidence="1">The sequence shown here is derived from an EMBL/GenBank/DDBJ whole genome shotgun (WGS) entry which is preliminary data.</text>
</comment>
<gene>
    <name evidence="1" type="ORF">J8J14_16225</name>
</gene>
<evidence type="ECO:0000313" key="1">
    <source>
        <dbReference type="EMBL" id="MBP0446321.1"/>
    </source>
</evidence>
<dbReference type="Proteomes" id="UP000681594">
    <property type="component" value="Unassembled WGS sequence"/>
</dbReference>
<dbReference type="EMBL" id="JAGIZB010000016">
    <property type="protein sequence ID" value="MBP0446321.1"/>
    <property type="molecule type" value="Genomic_DNA"/>
</dbReference>
<protein>
    <recommendedName>
        <fullName evidence="3">STAS/SEC14 domain-containing protein</fullName>
    </recommendedName>
</protein>
<name>A0ABS4AHH5_9PROT</name>
<dbReference type="RefSeq" id="WP_209380594.1">
    <property type="nucleotide sequence ID" value="NZ_JAGIZB010000016.1"/>
</dbReference>